<protein>
    <submittedName>
        <fullName evidence="1">TagK domain-containing protein</fullName>
    </submittedName>
</protein>
<organism evidence="1 2">
    <name type="scientific">Paraburkholderia rhynchosiae</name>
    <dbReference type="NCBI Taxonomy" id="487049"/>
    <lineage>
        <taxon>Bacteria</taxon>
        <taxon>Pseudomonadati</taxon>
        <taxon>Pseudomonadota</taxon>
        <taxon>Betaproteobacteria</taxon>
        <taxon>Burkholderiales</taxon>
        <taxon>Burkholderiaceae</taxon>
        <taxon>Paraburkholderia</taxon>
    </lineage>
</organism>
<name>A0ACC7NIS3_9BURK</name>
<gene>
    <name evidence="1" type="ORF">PQR01_23465</name>
</gene>
<proteinExistence type="predicted"/>
<comment type="caution">
    <text evidence="1">The sequence shown here is derived from an EMBL/GenBank/DDBJ whole genome shotgun (WGS) entry which is preliminary data.</text>
</comment>
<reference evidence="1 2" key="1">
    <citation type="journal article" date="2024" name="Chem. Sci.">
        <title>Discovery of megapolipeptins by genome mining of a Burkholderiales bacteria collection.</title>
        <authorList>
            <person name="Paulo B.S."/>
            <person name="Recchia M.J.J."/>
            <person name="Lee S."/>
            <person name="Fergusson C.H."/>
            <person name="Romanowski S.B."/>
            <person name="Hernandez A."/>
            <person name="Krull N."/>
            <person name="Liu D.Y."/>
            <person name="Cavanagh H."/>
            <person name="Bos A."/>
            <person name="Gray C.A."/>
            <person name="Murphy B.T."/>
            <person name="Linington R.G."/>
            <person name="Eustaquio A.S."/>
        </authorList>
    </citation>
    <scope>NUCLEOTIDE SEQUENCE [LARGE SCALE GENOMIC DNA]</scope>
    <source>
        <strain evidence="1 2">RL18-126-BIB-B</strain>
    </source>
</reference>
<dbReference type="EMBL" id="JAQQDW010000053">
    <property type="protein sequence ID" value="MFM0106363.1"/>
    <property type="molecule type" value="Genomic_DNA"/>
</dbReference>
<sequence length="201" mass="21047">MLITPRRNDGPMLSDAPYRRPEESAGIEDAQARGFSAAHDVRGARAVFGLIGASTASVAKSGDAAALDLIDLLHDQYRRALDDPQASFADGWTTPVVVASDTSGEPVDGQSSEETVEALLAGARSLEQAFGPLAKADAPDLAEAGPVPEILRLFATAEYHAAAARRSPALPPMLVRREHQALGIDSPLIAPLTSSSPEETV</sequence>
<dbReference type="Proteomes" id="UP001629235">
    <property type="component" value="Unassembled WGS sequence"/>
</dbReference>
<accession>A0ACC7NIS3</accession>
<evidence type="ECO:0000313" key="1">
    <source>
        <dbReference type="EMBL" id="MFM0106363.1"/>
    </source>
</evidence>
<keyword evidence="2" id="KW-1185">Reference proteome</keyword>
<evidence type="ECO:0000313" key="2">
    <source>
        <dbReference type="Proteomes" id="UP001629235"/>
    </source>
</evidence>